<dbReference type="RefSeq" id="WP_016522189.1">
    <property type="nucleotide sequence ID" value="NZ_KE332517.1"/>
</dbReference>
<feature type="transmembrane region" description="Helical" evidence="1">
    <location>
        <begin position="18"/>
        <end position="39"/>
    </location>
</feature>
<comment type="caution">
    <text evidence="2">The sequence shown here is derived from an EMBL/GenBank/DDBJ whole genome shotgun (WGS) entry which is preliminary data.</text>
</comment>
<dbReference type="EMBL" id="ATFE01000002">
    <property type="protein sequence ID" value="EPF29969.1"/>
    <property type="molecule type" value="Genomic_DNA"/>
</dbReference>
<keyword evidence="1" id="KW-1133">Transmembrane helix</keyword>
<evidence type="ECO:0008006" key="4">
    <source>
        <dbReference type="Google" id="ProtNLM"/>
    </source>
</evidence>
<organism evidence="2 3">
    <name type="scientific">Treponema medium ATCC 700293</name>
    <dbReference type="NCBI Taxonomy" id="1125700"/>
    <lineage>
        <taxon>Bacteria</taxon>
        <taxon>Pseudomonadati</taxon>
        <taxon>Spirochaetota</taxon>
        <taxon>Spirochaetia</taxon>
        <taxon>Spirochaetales</taxon>
        <taxon>Treponemataceae</taxon>
        <taxon>Treponema</taxon>
    </lineage>
</organism>
<name>A0AA87THG7_TREMD</name>
<evidence type="ECO:0000313" key="2">
    <source>
        <dbReference type="EMBL" id="EPF29969.1"/>
    </source>
</evidence>
<evidence type="ECO:0000256" key="1">
    <source>
        <dbReference type="SAM" id="Phobius"/>
    </source>
</evidence>
<evidence type="ECO:0000313" key="3">
    <source>
        <dbReference type="Proteomes" id="UP000014634"/>
    </source>
</evidence>
<feature type="transmembrane region" description="Helical" evidence="1">
    <location>
        <begin position="118"/>
        <end position="139"/>
    </location>
</feature>
<dbReference type="InterPro" id="IPR011733">
    <property type="entry name" value="CHP02185_IM"/>
</dbReference>
<dbReference type="Pfam" id="PF09605">
    <property type="entry name" value="Trep_Strep"/>
    <property type="match status" value="1"/>
</dbReference>
<gene>
    <name evidence="2" type="ORF">HMPREF9195_00189</name>
</gene>
<keyword evidence="1" id="KW-0812">Transmembrane</keyword>
<proteinExistence type="predicted"/>
<reference evidence="2 3" key="1">
    <citation type="submission" date="2013-04" db="EMBL/GenBank/DDBJ databases">
        <title>The Genome Sequence of Treponema medium ATCC 700293.</title>
        <authorList>
            <consortium name="The Broad Institute Genomics Platform"/>
            <person name="Earl A."/>
            <person name="Ward D."/>
            <person name="Feldgarden M."/>
            <person name="Gevers D."/>
            <person name="Leonetti C."/>
            <person name="Blanton J.M."/>
            <person name="Dewhirst F.E."/>
            <person name="Izard J."/>
            <person name="Walker B."/>
            <person name="Young S."/>
            <person name="Zeng Q."/>
            <person name="Gargeya S."/>
            <person name="Fitzgerald M."/>
            <person name="Haas B."/>
            <person name="Abouelleil A."/>
            <person name="Allen A.W."/>
            <person name="Alvarado L."/>
            <person name="Arachchi H.M."/>
            <person name="Berlin A.M."/>
            <person name="Chapman S.B."/>
            <person name="Gainer-Dewar J."/>
            <person name="Goldberg J."/>
            <person name="Griggs A."/>
            <person name="Gujja S."/>
            <person name="Hansen M."/>
            <person name="Howarth C."/>
            <person name="Imamovic A."/>
            <person name="Ireland A."/>
            <person name="Larimer J."/>
            <person name="McCowan C."/>
            <person name="Murphy C."/>
            <person name="Pearson M."/>
            <person name="Poon T.W."/>
            <person name="Priest M."/>
            <person name="Roberts A."/>
            <person name="Saif S."/>
            <person name="Shea T."/>
            <person name="Sisk P."/>
            <person name="Sykes S."/>
            <person name="Wortman J."/>
            <person name="Nusbaum C."/>
            <person name="Birren B."/>
        </authorList>
    </citation>
    <scope>NUCLEOTIDE SEQUENCE [LARGE SCALE GENOMIC DNA]</scope>
    <source>
        <strain evidence="2 3">ATCC 700293</strain>
    </source>
</reference>
<accession>A0AA87THG7</accession>
<sequence length="202" mass="22405">MTSTTSSLSDKKMGIKDFIYTGVFGAIYIVLLLIIMIGSAAISPILYFMAPLIVGLVCSTVYMYCMLKVHKFGTALIFGVLFTVTTCYQSLYAILFSLAAALTAELILFLGNYKSQKMYLLSFVFFNLNMSAPTILLLFNYSRFMSLAEKRRGFTYAQSLAKVAFNGKIWYAILCCAVIGGIGGALITKNLVKKYFEKNETV</sequence>
<feature type="transmembrane region" description="Helical" evidence="1">
    <location>
        <begin position="169"/>
        <end position="188"/>
    </location>
</feature>
<feature type="transmembrane region" description="Helical" evidence="1">
    <location>
        <begin position="94"/>
        <end position="111"/>
    </location>
</feature>
<dbReference type="NCBIfam" id="TIGR02185">
    <property type="entry name" value="Trep_Strep"/>
    <property type="match status" value="1"/>
</dbReference>
<keyword evidence="1" id="KW-0472">Membrane</keyword>
<feature type="transmembrane region" description="Helical" evidence="1">
    <location>
        <begin position="45"/>
        <end position="65"/>
    </location>
</feature>
<dbReference type="AlphaFoldDB" id="A0AA87THG7"/>
<dbReference type="Proteomes" id="UP000014634">
    <property type="component" value="Unassembled WGS sequence"/>
</dbReference>
<protein>
    <recommendedName>
        <fullName evidence="4">TIGR02185 family protein</fullName>
    </recommendedName>
</protein>